<proteinExistence type="predicted"/>
<dbReference type="AlphaFoldDB" id="A0A1W1HBD7"/>
<name>A0A1W1HBD7_9BACT</name>
<evidence type="ECO:0008006" key="5">
    <source>
        <dbReference type="Google" id="ProtNLM"/>
    </source>
</evidence>
<keyword evidence="1" id="KW-0472">Membrane</keyword>
<accession>A0A1W1HBD7</accession>
<dbReference type="RefSeq" id="WP_080806790.1">
    <property type="nucleotide sequence ID" value="NZ_LT828555.1"/>
</dbReference>
<evidence type="ECO:0000313" key="4">
    <source>
        <dbReference type="Proteomes" id="UP000191931"/>
    </source>
</evidence>
<dbReference type="Proteomes" id="UP000191931">
    <property type="component" value="Unassembled WGS sequence"/>
</dbReference>
<dbReference type="STRING" id="1246637.MTBBW1_1940015"/>
<dbReference type="OrthoDB" id="9815598at2"/>
<evidence type="ECO:0000313" key="3">
    <source>
        <dbReference type="EMBL" id="SLM29688.1"/>
    </source>
</evidence>
<keyword evidence="1" id="KW-1133">Transmembrane helix</keyword>
<reference evidence="3 4" key="1">
    <citation type="submission" date="2017-03" db="EMBL/GenBank/DDBJ databases">
        <authorList>
            <person name="Afonso C.L."/>
            <person name="Miller P.J."/>
            <person name="Scott M.A."/>
            <person name="Spackman E."/>
            <person name="Goraichik I."/>
            <person name="Dimitrov K.M."/>
            <person name="Suarez D.L."/>
            <person name="Swayne D.E."/>
        </authorList>
    </citation>
    <scope>NUCLEOTIDE SEQUENCE [LARGE SCALE GENOMIC DNA]</scope>
    <source>
        <strain evidence="3">PRJEB14757</strain>
    </source>
</reference>
<dbReference type="EMBL" id="FWEV01000106">
    <property type="protein sequence ID" value="SLM29688.1"/>
    <property type="molecule type" value="Genomic_DNA"/>
</dbReference>
<gene>
    <name evidence="3" type="ORF">MTBBW1_1940015</name>
</gene>
<protein>
    <recommendedName>
        <fullName evidence="5">Carboxypeptidase regulatory-like domain-containing protein</fullName>
    </recommendedName>
</protein>
<keyword evidence="4" id="KW-1185">Reference proteome</keyword>
<organism evidence="3 4">
    <name type="scientific">Desulfamplus magnetovallimortis</name>
    <dbReference type="NCBI Taxonomy" id="1246637"/>
    <lineage>
        <taxon>Bacteria</taxon>
        <taxon>Pseudomonadati</taxon>
        <taxon>Thermodesulfobacteriota</taxon>
        <taxon>Desulfobacteria</taxon>
        <taxon>Desulfobacterales</taxon>
        <taxon>Desulfobacteraceae</taxon>
        <taxon>Desulfamplus</taxon>
    </lineage>
</organism>
<keyword evidence="2" id="KW-0732">Signal</keyword>
<feature type="signal peptide" evidence="2">
    <location>
        <begin position="1"/>
        <end position="21"/>
    </location>
</feature>
<feature type="chain" id="PRO_5013071450" description="Carboxypeptidase regulatory-like domain-containing protein" evidence="2">
    <location>
        <begin position="22"/>
        <end position="154"/>
    </location>
</feature>
<evidence type="ECO:0000256" key="2">
    <source>
        <dbReference type="SAM" id="SignalP"/>
    </source>
</evidence>
<sequence>MKVNIFVLLILCCLFPSLTIAHGVTGNIDAGGVVITALFSDGEPMSYAETEIMAPDSKLPFSSGWTDRNGRFCFYPDVQGSYKVTVKDEMGHRLELNVPITDTLKYKKDIKKTSESSNVSYLEKAFLGLSAIFFVFGFAFWKSATKAKNPGHKV</sequence>
<keyword evidence="1" id="KW-0812">Transmembrane</keyword>
<feature type="transmembrane region" description="Helical" evidence="1">
    <location>
        <begin position="121"/>
        <end position="141"/>
    </location>
</feature>
<evidence type="ECO:0000256" key="1">
    <source>
        <dbReference type="SAM" id="Phobius"/>
    </source>
</evidence>